<evidence type="ECO:0000259" key="6">
    <source>
        <dbReference type="Pfam" id="PF23764"/>
    </source>
</evidence>
<comment type="catalytic activity">
    <reaction evidence="2">
        <text>Hydrolysis of terminal, non-reducing branched (1-&gt;3)-alpha-D-galactosidic residues, producing free D-galactose.</text>
        <dbReference type="EC" id="3.2.1.n1"/>
    </reaction>
</comment>
<dbReference type="SMART" id="SM00710">
    <property type="entry name" value="PbH1"/>
    <property type="match status" value="6"/>
</dbReference>
<keyword evidence="3" id="KW-0677">Repeat</keyword>
<keyword evidence="5" id="KW-0326">Glycosidase</keyword>
<sequence length="612" mass="68950">MSKEKWLDFLLICCFWIASTSGVVSINGANASQAKPAKVMAVVDHGMIKDEPADSTAKIIKLLIKAKKEGVKKIVFEKGRYDFYPDRAQEHYLYVSNNDEGLKRVIFPIIDLDGLVIDGQGANFVFHGGVNPFLVQDSSHITLKNLSIDFQRTFHSEATILGVGSGYMDLHIPQAFPYDIKSGTLKFLPQADDVADSSSTQRLRARKEMDQHREYIYKRMLEFDVDKRETAYMVKDLNIGTSVRAEKISGTRNVRIFHPVLTGTVGNTMVFQPKYRNFPGFIVTESSDVIFDNVTIHHAGGMGIIAENSHNITVKNSHVTPSHNRMVSTTADATHFVNCTGKIELINNVFENQKDDATNIHGIYAMVDNIIDQKTLEIRLQHPQQWGFRLAAKGDVLELVQGPSMKTYGTNQVTQIERISKEITRITFDDIIDKRLSIGDSVARVRDYPEVLIKGNIIRRNRARGMLLNCRGKTIVENNTFHAPGAALMFQGDANYWFEQGGVTDLVIRNNVFDNSNFGVWGKAIIAVDAGISAEHKESARYNKNILIENNTFNVYDNGLLLDLFSVDGLIFRNNKINKTNAYPERKVKQAFFRIKFSDDINIEDSNEFTGF</sequence>
<dbReference type="OrthoDB" id="9807299at2"/>
<protein>
    <submittedName>
        <fullName evidence="7">Right-handed parallel beta-helix repeat-containing protein</fullName>
    </submittedName>
</protein>
<keyword evidence="8" id="KW-1185">Reference proteome</keyword>
<feature type="domain" description="GLAA-B beta-barrel" evidence="6">
    <location>
        <begin position="375"/>
        <end position="442"/>
    </location>
</feature>
<comment type="catalytic activity">
    <reaction evidence="1">
        <text>Hydrolysis of terminal, non-reducing alpha-D-galactose residues in alpha-D-galactosides, including galactose oligosaccharides, galactomannans and galactolipids.</text>
        <dbReference type="EC" id="3.2.1.22"/>
    </reaction>
</comment>
<evidence type="ECO:0000313" key="8">
    <source>
        <dbReference type="Proteomes" id="UP000318126"/>
    </source>
</evidence>
<dbReference type="InterPro" id="IPR056441">
    <property type="entry name" value="Beta-barrel_GLAA-B_II"/>
</dbReference>
<dbReference type="SUPFAM" id="SSF51126">
    <property type="entry name" value="Pectin lyase-like"/>
    <property type="match status" value="1"/>
</dbReference>
<dbReference type="Proteomes" id="UP000318126">
    <property type="component" value="Unassembled WGS sequence"/>
</dbReference>
<dbReference type="InterPro" id="IPR006626">
    <property type="entry name" value="PbH1"/>
</dbReference>
<proteinExistence type="predicted"/>
<dbReference type="RefSeq" id="WP_143563697.1">
    <property type="nucleotide sequence ID" value="NZ_BMPL01000004.1"/>
</dbReference>
<evidence type="ECO:0000256" key="4">
    <source>
        <dbReference type="ARBA" id="ARBA00022801"/>
    </source>
</evidence>
<accession>A0A553JS41</accession>
<dbReference type="GO" id="GO:0004557">
    <property type="term" value="F:alpha-galactosidase activity"/>
    <property type="evidence" value="ECO:0007669"/>
    <property type="project" value="UniProtKB-EC"/>
</dbReference>
<evidence type="ECO:0000256" key="5">
    <source>
        <dbReference type="ARBA" id="ARBA00023295"/>
    </source>
</evidence>
<dbReference type="InterPro" id="IPR011050">
    <property type="entry name" value="Pectin_lyase_fold/virulence"/>
</dbReference>
<comment type="caution">
    <text evidence="7">The sequence shown here is derived from an EMBL/GenBank/DDBJ whole genome shotgun (WGS) entry which is preliminary data.</text>
</comment>
<dbReference type="InterPro" id="IPR012334">
    <property type="entry name" value="Pectin_lyas_fold"/>
</dbReference>
<dbReference type="Pfam" id="PF23764">
    <property type="entry name" value="Beta-barrel_GLAA-B_II"/>
    <property type="match status" value="1"/>
</dbReference>
<organism evidence="7 8">
    <name type="scientific">Shewanella hanedai</name>
    <name type="common">Alteromonas hanedai</name>
    <dbReference type="NCBI Taxonomy" id="25"/>
    <lineage>
        <taxon>Bacteria</taxon>
        <taxon>Pseudomonadati</taxon>
        <taxon>Pseudomonadota</taxon>
        <taxon>Gammaproteobacteria</taxon>
        <taxon>Alteromonadales</taxon>
        <taxon>Shewanellaceae</taxon>
        <taxon>Shewanella</taxon>
    </lineage>
</organism>
<name>A0A553JS41_SHEHA</name>
<evidence type="ECO:0000313" key="7">
    <source>
        <dbReference type="EMBL" id="TRY15267.1"/>
    </source>
</evidence>
<dbReference type="EMBL" id="VKGK01000005">
    <property type="protein sequence ID" value="TRY15267.1"/>
    <property type="molecule type" value="Genomic_DNA"/>
</dbReference>
<gene>
    <name evidence="7" type="ORF">FN961_06245</name>
</gene>
<evidence type="ECO:0000256" key="3">
    <source>
        <dbReference type="ARBA" id="ARBA00022737"/>
    </source>
</evidence>
<dbReference type="Gene3D" id="2.160.20.10">
    <property type="entry name" value="Single-stranded right-handed beta-helix, Pectin lyase-like"/>
    <property type="match status" value="2"/>
</dbReference>
<reference evidence="8" key="1">
    <citation type="submission" date="2019-07" db="EMBL/GenBank/DDBJ databases">
        <title>Shewanella sp. YLB-08 draft genomic sequence.</title>
        <authorList>
            <person name="Yu L."/>
        </authorList>
    </citation>
    <scope>NUCLEOTIDE SEQUENCE [LARGE SCALE GENOMIC DNA]</scope>
    <source>
        <strain evidence="8">JCM 20706</strain>
    </source>
</reference>
<evidence type="ECO:0000256" key="2">
    <source>
        <dbReference type="ARBA" id="ARBA00001271"/>
    </source>
</evidence>
<dbReference type="AlphaFoldDB" id="A0A553JS41"/>
<keyword evidence="4" id="KW-0378">Hydrolase</keyword>
<evidence type="ECO:0000256" key="1">
    <source>
        <dbReference type="ARBA" id="ARBA00001255"/>
    </source>
</evidence>